<evidence type="ECO:0008006" key="4">
    <source>
        <dbReference type="Google" id="ProtNLM"/>
    </source>
</evidence>
<name>A0ABQ5SEB1_9CHLO</name>
<organism evidence="2 3">
    <name type="scientific">Volvox africanus</name>
    <dbReference type="NCBI Taxonomy" id="51714"/>
    <lineage>
        <taxon>Eukaryota</taxon>
        <taxon>Viridiplantae</taxon>
        <taxon>Chlorophyta</taxon>
        <taxon>core chlorophytes</taxon>
        <taxon>Chlorophyceae</taxon>
        <taxon>CS clade</taxon>
        <taxon>Chlamydomonadales</taxon>
        <taxon>Volvocaceae</taxon>
        <taxon>Volvox</taxon>
    </lineage>
</organism>
<comment type="caution">
    <text evidence="2">The sequence shown here is derived from an EMBL/GenBank/DDBJ whole genome shotgun (WGS) entry which is preliminary data.</text>
</comment>
<dbReference type="EMBL" id="BSDZ01000079">
    <property type="protein sequence ID" value="GLI68215.1"/>
    <property type="molecule type" value="Genomic_DNA"/>
</dbReference>
<sequence length="726" mass="78478">ESPCLRVIYKIHKWTSSANCQVNEFSNVPTAAGTLRIEIVPRRTVTFQVSLMASKGKSKRKGSAVVPSAPTPLSLYKRGLSAVRSWTPLNSARADAEALIALASSVQMLQARMGYTLLQQQQQQPPATQSITTNTTTATAGTAVATGCVPSGQAVEIANGSSSSQQHDEHHHHHHHHLEGEERLSPFVEWSSQEPSGRAKECGNRAAGQMNGASRSGGDDTSQHDRPDPLLVVWMALEALAPGMASYSAKVRHSLDLDLEDWQDEPGFLLASCHLEIGKLLGRMFPRREVAEQRHLEAALVLFPDFVAAGLALGQALMARADHPDQLVEGEVRLKTALAAAEALTSGSGRDAAEDGLLLDANAACRGEWEAGAAARRSLAMLLCQEGRDQEAVPHLKALDFTHRLARQVLHYPLDVLLVDREDSDAPTVAAAAAAASDDDGEMETPVRATLSDARNQYPRYLRAVDDALPPSLLHLLRTALAPGARFWAEHGYGRVGYFSYMHELGSPCLSAIHQATVLVHRLIMTRYPAVTEARFAEWWAHCRRHPSGHQLHFDSDDEGVGGVRNPIVSGVVYLTGGVGGPTLVTPQLLGGPLAPHGWLVHPRENRLGMFDSTVLHGVIPGRGPSPRPGDYRITLMIAFWRDIQCRSRDDGLPGPSQPYPAPGSPAASRYSWMADLPAHPDGPDGWGTTDPRDAAPMAIDRVWERLDGVAAQPGAVPYDACFQGF</sequence>
<feature type="region of interest" description="Disordered" evidence="1">
    <location>
        <begin position="158"/>
        <end position="226"/>
    </location>
</feature>
<feature type="non-terminal residue" evidence="2">
    <location>
        <position position="1"/>
    </location>
</feature>
<keyword evidence="3" id="KW-1185">Reference proteome</keyword>
<evidence type="ECO:0000313" key="3">
    <source>
        <dbReference type="Proteomes" id="UP001165090"/>
    </source>
</evidence>
<accession>A0ABQ5SEB1</accession>
<evidence type="ECO:0000256" key="1">
    <source>
        <dbReference type="SAM" id="MobiDB-lite"/>
    </source>
</evidence>
<proteinExistence type="predicted"/>
<gene>
    <name evidence="2" type="ORF">VaNZ11_012559</name>
</gene>
<feature type="compositionally biased region" description="Basic and acidic residues" evidence="1">
    <location>
        <begin position="217"/>
        <end position="226"/>
    </location>
</feature>
<reference evidence="2 3" key="1">
    <citation type="journal article" date="2023" name="IScience">
        <title>Expanded male sex-determining region conserved during the evolution of homothallism in the green alga Volvox.</title>
        <authorList>
            <person name="Yamamoto K."/>
            <person name="Matsuzaki R."/>
            <person name="Mahakham W."/>
            <person name="Heman W."/>
            <person name="Sekimoto H."/>
            <person name="Kawachi M."/>
            <person name="Minakuchi Y."/>
            <person name="Toyoda A."/>
            <person name="Nozaki H."/>
        </authorList>
    </citation>
    <scope>NUCLEOTIDE SEQUENCE [LARGE SCALE GENOMIC DNA]</scope>
    <source>
        <strain evidence="2 3">NIES-4468</strain>
    </source>
</reference>
<dbReference type="Proteomes" id="UP001165090">
    <property type="component" value="Unassembled WGS sequence"/>
</dbReference>
<evidence type="ECO:0000313" key="2">
    <source>
        <dbReference type="EMBL" id="GLI68215.1"/>
    </source>
</evidence>
<protein>
    <recommendedName>
        <fullName evidence="4">Fe2OG dioxygenase domain-containing protein</fullName>
    </recommendedName>
</protein>